<dbReference type="OrthoDB" id="146474at2157"/>
<feature type="modified residue" description="N6-(pyridoxal phosphate)lysine" evidence="6">
    <location>
        <position position="110"/>
    </location>
</feature>
<evidence type="ECO:0000256" key="1">
    <source>
        <dbReference type="ARBA" id="ARBA00001933"/>
    </source>
</evidence>
<reference evidence="9 10" key="1">
    <citation type="submission" date="2006-10" db="EMBL/GenBank/DDBJ databases">
        <title>Complete sequence of Methanosaeta thermophila PT.</title>
        <authorList>
            <consortium name="US DOE Joint Genome Institute"/>
            <person name="Copeland A."/>
            <person name="Lucas S."/>
            <person name="Lapidus A."/>
            <person name="Barry K."/>
            <person name="Detter J.C."/>
            <person name="Glavina del Rio T."/>
            <person name="Hammon N."/>
            <person name="Israni S."/>
            <person name="Pitluck S."/>
            <person name="Chain P."/>
            <person name="Malfatti S."/>
            <person name="Shin M."/>
            <person name="Vergez L."/>
            <person name="Schmutz J."/>
            <person name="Larimer F."/>
            <person name="Land M."/>
            <person name="Hauser L."/>
            <person name="Kyrpides N."/>
            <person name="Kim E."/>
            <person name="Smith K.S."/>
            <person name="Ingram-Smith C."/>
            <person name="Richardson P."/>
        </authorList>
    </citation>
    <scope>NUCLEOTIDE SEQUENCE [LARGE SCALE GENOMIC DNA]</scope>
    <source>
        <strain evidence="10">DSM 6194 / JCM 14653 / NBRC 101360 / PT</strain>
    </source>
</reference>
<dbReference type="InterPro" id="IPR051166">
    <property type="entry name" value="Threonine_Synthase"/>
</dbReference>
<dbReference type="Proteomes" id="UP000000674">
    <property type="component" value="Chromosome"/>
</dbReference>
<dbReference type="KEGG" id="mtp:Mthe_1587"/>
<dbReference type="PANTHER" id="PTHR42690">
    <property type="entry name" value="THREONINE SYNTHASE FAMILY MEMBER"/>
    <property type="match status" value="1"/>
</dbReference>
<feature type="domain" description="Threonine synthase N-terminal" evidence="8">
    <location>
        <begin position="6"/>
        <end position="83"/>
    </location>
</feature>
<keyword evidence="10" id="KW-1185">Reference proteome</keyword>
<dbReference type="InterPro" id="IPR037158">
    <property type="entry name" value="Thr_synth_N_sf"/>
</dbReference>
<comment type="similarity">
    <text evidence="2">Belongs to the threonine synthase family.</text>
</comment>
<evidence type="ECO:0000259" key="8">
    <source>
        <dbReference type="Pfam" id="PF14821"/>
    </source>
</evidence>
<dbReference type="GO" id="GO:0004795">
    <property type="term" value="F:threonine synthase activity"/>
    <property type="evidence" value="ECO:0007669"/>
    <property type="project" value="UniProtKB-UniRule"/>
</dbReference>
<sequence>MSNLMFYSTNGSPERVDFREALLSGQAPDMGLYMPEEIPRIGTEEIVRFSKMRYPEIAYRVVGPYIGDLIPKEDLVSILEDAYNFDVPIERVFDRAHIMRLDRGPTCSFKDFAARLMGRLVQYFLEREGRSVIILTATSGDTGSAVAHAFYGLSNVQVVVLYPRDEVTERQRKQMTTLGGNVHALAVDGKFDDCQALVKRAFADPELRDLNLSSANSINVGRLLPQAVYYFYAYSRISEGEEIVISVPSGNFGNLMGGLIAMRMGLPVRRFVVATNENDEFPVFMRTGIYKPIRPSRNCISNAMNVGHPSNLARVFALYGGWLDEKGEVRREPDLDAMRRDMFAVSVSDDETRKTIKEVYERYRVLLEPHGAVGWAGLMRYFEEVERWEPTVSLETADPAKFPEEIIRVLGVTPPLPRAMAELDSLEEHIKEISGSYESLKSYLRGLR</sequence>
<dbReference type="HOGENOM" id="CLU_015170_0_0_2"/>
<evidence type="ECO:0000256" key="6">
    <source>
        <dbReference type="PIRSR" id="PIRSR604450-51"/>
    </source>
</evidence>
<evidence type="ECO:0000256" key="5">
    <source>
        <dbReference type="NCBIfam" id="TIGR00260"/>
    </source>
</evidence>
<feature type="domain" description="Tryptophan synthase beta chain-like PALP" evidence="7">
    <location>
        <begin position="100"/>
        <end position="393"/>
    </location>
</feature>
<dbReference type="GO" id="GO:0009088">
    <property type="term" value="P:threonine biosynthetic process"/>
    <property type="evidence" value="ECO:0007669"/>
    <property type="project" value="UniProtKB-UniRule"/>
</dbReference>
<evidence type="ECO:0000259" key="7">
    <source>
        <dbReference type="Pfam" id="PF00291"/>
    </source>
</evidence>
<accession>A0B9I3</accession>
<evidence type="ECO:0000256" key="3">
    <source>
        <dbReference type="ARBA" id="ARBA00022898"/>
    </source>
</evidence>
<dbReference type="InterPro" id="IPR029144">
    <property type="entry name" value="Thr_synth_N"/>
</dbReference>
<dbReference type="InterPro" id="IPR004450">
    <property type="entry name" value="Thr_synthase-like"/>
</dbReference>
<evidence type="ECO:0000313" key="9">
    <source>
        <dbReference type="EMBL" id="ABK15357.1"/>
    </source>
</evidence>
<dbReference type="EMBL" id="CP000477">
    <property type="protein sequence ID" value="ABK15357.1"/>
    <property type="molecule type" value="Genomic_DNA"/>
</dbReference>
<keyword evidence="3 6" id="KW-0663">Pyridoxal phosphate</keyword>
<dbReference type="GeneID" id="4461915"/>
<dbReference type="SUPFAM" id="SSF53686">
    <property type="entry name" value="Tryptophan synthase beta subunit-like PLP-dependent enzymes"/>
    <property type="match status" value="1"/>
</dbReference>
<dbReference type="Pfam" id="PF14821">
    <property type="entry name" value="Thr_synth_N"/>
    <property type="match status" value="1"/>
</dbReference>
<dbReference type="STRING" id="349307.Mthe_1587"/>
<dbReference type="AlphaFoldDB" id="A0B9I3"/>
<dbReference type="InterPro" id="IPR036052">
    <property type="entry name" value="TrpB-like_PALP_sf"/>
</dbReference>
<dbReference type="CDD" id="cd01560">
    <property type="entry name" value="Thr-synth_2"/>
    <property type="match status" value="1"/>
</dbReference>
<dbReference type="Gene3D" id="3.40.50.1100">
    <property type="match status" value="2"/>
</dbReference>
<dbReference type="NCBIfam" id="TIGR00260">
    <property type="entry name" value="thrC"/>
    <property type="match status" value="1"/>
</dbReference>
<proteinExistence type="inferred from homology"/>
<dbReference type="FunFam" id="3.40.50.1100:FF:000022">
    <property type="entry name" value="Threonine synthase"/>
    <property type="match status" value="1"/>
</dbReference>
<organism evidence="9 10">
    <name type="scientific">Methanothrix thermoacetophila (strain DSM 6194 / JCM 14653 / NBRC 101360 / PT)</name>
    <name type="common">Methanosaeta thermophila</name>
    <dbReference type="NCBI Taxonomy" id="349307"/>
    <lineage>
        <taxon>Archaea</taxon>
        <taxon>Methanobacteriati</taxon>
        <taxon>Methanobacteriota</taxon>
        <taxon>Stenosarchaea group</taxon>
        <taxon>Methanomicrobia</taxon>
        <taxon>Methanotrichales</taxon>
        <taxon>Methanotrichaceae</taxon>
        <taxon>Methanothrix</taxon>
    </lineage>
</organism>
<dbReference type="InterPro" id="IPR001926">
    <property type="entry name" value="TrpB-like_PALP"/>
</dbReference>
<name>A0B9I3_METTP</name>
<evidence type="ECO:0000256" key="4">
    <source>
        <dbReference type="ARBA" id="ARBA00023239"/>
    </source>
</evidence>
<gene>
    <name evidence="9" type="ordered locus">Mthe_1587</name>
</gene>
<evidence type="ECO:0000313" key="10">
    <source>
        <dbReference type="Proteomes" id="UP000000674"/>
    </source>
</evidence>
<dbReference type="EC" id="4.2.3.1" evidence="5"/>
<dbReference type="RefSeq" id="WP_011696736.1">
    <property type="nucleotide sequence ID" value="NC_008553.1"/>
</dbReference>
<dbReference type="Pfam" id="PF00291">
    <property type="entry name" value="PALP"/>
    <property type="match status" value="1"/>
</dbReference>
<dbReference type="Gene3D" id="3.90.1380.10">
    <property type="entry name" value="Threonine synthase, N-terminal domain"/>
    <property type="match status" value="1"/>
</dbReference>
<protein>
    <recommendedName>
        <fullName evidence="5">Threonine synthase</fullName>
        <ecNumber evidence="5">4.2.3.1</ecNumber>
    </recommendedName>
</protein>
<dbReference type="PANTHER" id="PTHR42690:SF1">
    <property type="entry name" value="THREONINE SYNTHASE-LIKE 2"/>
    <property type="match status" value="1"/>
</dbReference>
<evidence type="ECO:0000256" key="2">
    <source>
        <dbReference type="ARBA" id="ARBA00005517"/>
    </source>
</evidence>
<keyword evidence="4 9" id="KW-0456">Lyase</keyword>
<comment type="cofactor">
    <cofactor evidence="1 6">
        <name>pyridoxal 5'-phosphate</name>
        <dbReference type="ChEBI" id="CHEBI:597326"/>
    </cofactor>
</comment>